<dbReference type="GO" id="GO:0016301">
    <property type="term" value="F:kinase activity"/>
    <property type="evidence" value="ECO:0007669"/>
    <property type="project" value="UniProtKB-KW"/>
</dbReference>
<gene>
    <name evidence="4" type="ORF">C8J28_11723</name>
</gene>
<dbReference type="RefSeq" id="WP_108221795.1">
    <property type="nucleotide sequence ID" value="NZ_QAOT01000017.1"/>
</dbReference>
<evidence type="ECO:0000259" key="3">
    <source>
        <dbReference type="Pfam" id="PF00294"/>
    </source>
</evidence>
<keyword evidence="2 4" id="KW-0418">Kinase</keyword>
<keyword evidence="1" id="KW-0808">Transferase</keyword>
<feature type="domain" description="Carbohydrate kinase PfkB" evidence="3">
    <location>
        <begin position="4"/>
        <end position="288"/>
    </location>
</feature>
<dbReference type="EMBL" id="QAOT01000017">
    <property type="protein sequence ID" value="PTR14254.1"/>
    <property type="molecule type" value="Genomic_DNA"/>
</dbReference>
<sequence length="299" mass="30075">MNVRVACVGGAVLDRVYGVEVLPGTDGKSRASSYREFGGGMAGNAAVAIARLGGQARWWGRVGDDAIGAGVLAGLAAEGVATDEARVVEGAVSSHSLVLSDAQGRRAIVLYRSDGLDPDASWLPLAAVGGLDAVLADNRWIDGAVAALSAARAAGLPAVLDADAGADPRSREAVRAASHAIFSEPGLAEIYGTTDPDEGLRRAATDAPFVAVTLGGAGLRWLEAGRGVAALPAFPVTAVETVGAGDVFHGAFALALAEGQPPREALRFAAATAALKCQGSGGRASYPDRAAVEARLARG</sequence>
<reference evidence="4 5" key="1">
    <citation type="submission" date="2018-04" db="EMBL/GenBank/DDBJ databases">
        <title>Genomic Encyclopedia of Type Strains, Phase III (KMG-III): the genomes of soil and plant-associated and newly described type strains.</title>
        <authorList>
            <person name="Whitman W."/>
        </authorList>
    </citation>
    <scope>NUCLEOTIDE SEQUENCE [LARGE SCALE GENOMIC DNA]</scope>
    <source>
        <strain evidence="4 5">KA25</strain>
    </source>
</reference>
<proteinExistence type="predicted"/>
<evidence type="ECO:0000313" key="4">
    <source>
        <dbReference type="EMBL" id="PTR14254.1"/>
    </source>
</evidence>
<dbReference type="OrthoDB" id="9795789at2"/>
<comment type="caution">
    <text evidence="4">The sequence shown here is derived from an EMBL/GenBank/DDBJ whole genome shotgun (WGS) entry which is preliminary data.</text>
</comment>
<organism evidence="4 5">
    <name type="scientific">Cereibacter azotoformans</name>
    <dbReference type="NCBI Taxonomy" id="43057"/>
    <lineage>
        <taxon>Bacteria</taxon>
        <taxon>Pseudomonadati</taxon>
        <taxon>Pseudomonadota</taxon>
        <taxon>Alphaproteobacteria</taxon>
        <taxon>Rhodobacterales</taxon>
        <taxon>Paracoccaceae</taxon>
        <taxon>Cereibacter</taxon>
    </lineage>
</organism>
<dbReference type="PANTHER" id="PTHR10584">
    <property type="entry name" value="SUGAR KINASE"/>
    <property type="match status" value="1"/>
</dbReference>
<dbReference type="GO" id="GO:0005829">
    <property type="term" value="C:cytosol"/>
    <property type="evidence" value="ECO:0007669"/>
    <property type="project" value="TreeGrafter"/>
</dbReference>
<accession>A0A2T5JVQ5</accession>
<dbReference type="CDD" id="cd01945">
    <property type="entry name" value="ribokinase_group_B"/>
    <property type="match status" value="1"/>
</dbReference>
<dbReference type="PANTHER" id="PTHR10584:SF157">
    <property type="entry name" value="SULFOFRUCTOSE KINASE"/>
    <property type="match status" value="1"/>
</dbReference>
<dbReference type="Pfam" id="PF00294">
    <property type="entry name" value="PfkB"/>
    <property type="match status" value="1"/>
</dbReference>
<name>A0A2T5JVQ5_9RHOB</name>
<dbReference type="SUPFAM" id="SSF53613">
    <property type="entry name" value="Ribokinase-like"/>
    <property type="match status" value="1"/>
</dbReference>
<evidence type="ECO:0000313" key="5">
    <source>
        <dbReference type="Proteomes" id="UP000244060"/>
    </source>
</evidence>
<dbReference type="Gene3D" id="3.40.1190.20">
    <property type="match status" value="1"/>
</dbReference>
<keyword evidence="5" id="KW-1185">Reference proteome</keyword>
<dbReference type="Proteomes" id="UP000244060">
    <property type="component" value="Unassembled WGS sequence"/>
</dbReference>
<dbReference type="InterPro" id="IPR011611">
    <property type="entry name" value="PfkB_dom"/>
</dbReference>
<dbReference type="AlphaFoldDB" id="A0A2T5JVQ5"/>
<protein>
    <submittedName>
        <fullName evidence="4">Sulfofructose kinase</fullName>
    </submittedName>
</protein>
<evidence type="ECO:0000256" key="2">
    <source>
        <dbReference type="ARBA" id="ARBA00022777"/>
    </source>
</evidence>
<dbReference type="InterPro" id="IPR029056">
    <property type="entry name" value="Ribokinase-like"/>
</dbReference>
<evidence type="ECO:0000256" key="1">
    <source>
        <dbReference type="ARBA" id="ARBA00022679"/>
    </source>
</evidence>